<dbReference type="InterPro" id="IPR000209">
    <property type="entry name" value="Peptidase_S8/S53_dom"/>
</dbReference>
<dbReference type="EMBL" id="LNSV01000060">
    <property type="protein sequence ID" value="KUH36920.1"/>
    <property type="molecule type" value="Genomic_DNA"/>
</dbReference>
<dbReference type="GO" id="GO:0004252">
    <property type="term" value="F:serine-type endopeptidase activity"/>
    <property type="evidence" value="ECO:0007669"/>
    <property type="project" value="UniProtKB-UniRule"/>
</dbReference>
<keyword evidence="7" id="KW-0472">Membrane</keyword>
<evidence type="ECO:0000256" key="8">
    <source>
        <dbReference type="SAM" id="SignalP"/>
    </source>
</evidence>
<keyword evidence="8" id="KW-0732">Signal</keyword>
<evidence type="ECO:0000259" key="9">
    <source>
        <dbReference type="Pfam" id="PF00082"/>
    </source>
</evidence>
<dbReference type="Pfam" id="PF00082">
    <property type="entry name" value="Peptidase_S8"/>
    <property type="match status" value="1"/>
</dbReference>
<feature type="chain" id="PRO_5007149016" evidence="8">
    <location>
        <begin position="37"/>
        <end position="421"/>
    </location>
</feature>
<keyword evidence="7" id="KW-0812">Transmembrane</keyword>
<gene>
    <name evidence="10" type="ORF">ATE80_20975</name>
</gene>
<feature type="active site" description="Charge relay system" evidence="5">
    <location>
        <position position="69"/>
    </location>
</feature>
<feature type="signal peptide" evidence="8">
    <location>
        <begin position="1"/>
        <end position="36"/>
    </location>
</feature>
<comment type="similarity">
    <text evidence="1 5">Belongs to the peptidase S8 family.</text>
</comment>
<keyword evidence="3 5" id="KW-0378">Hydrolase</keyword>
<dbReference type="Gene3D" id="3.40.50.200">
    <property type="entry name" value="Peptidase S8/S53 domain"/>
    <property type="match status" value="1"/>
</dbReference>
<dbReference type="SUPFAM" id="SSF52743">
    <property type="entry name" value="Subtilisin-like"/>
    <property type="match status" value="1"/>
</dbReference>
<feature type="active site" description="Charge relay system" evidence="5">
    <location>
        <position position="102"/>
    </location>
</feature>
<evidence type="ECO:0000313" key="10">
    <source>
        <dbReference type="EMBL" id="KUH36920.1"/>
    </source>
</evidence>
<evidence type="ECO:0000256" key="2">
    <source>
        <dbReference type="ARBA" id="ARBA00022670"/>
    </source>
</evidence>
<dbReference type="RefSeq" id="WP_058943791.1">
    <property type="nucleotide sequence ID" value="NZ_LNSV01000060.1"/>
</dbReference>
<evidence type="ECO:0000256" key="1">
    <source>
        <dbReference type="ARBA" id="ARBA00011073"/>
    </source>
</evidence>
<feature type="active site" description="Charge relay system" evidence="5">
    <location>
        <position position="262"/>
    </location>
</feature>
<evidence type="ECO:0000256" key="7">
    <source>
        <dbReference type="SAM" id="Phobius"/>
    </source>
</evidence>
<comment type="caution">
    <text evidence="10">The sequence shown here is derived from an EMBL/GenBank/DDBJ whole genome shotgun (WGS) entry which is preliminary data.</text>
</comment>
<dbReference type="PANTHER" id="PTHR43806:SF11">
    <property type="entry name" value="CEREVISIN-RELATED"/>
    <property type="match status" value="1"/>
</dbReference>
<organism evidence="10 11">
    <name type="scientific">Streptomyces kanasensis</name>
    <dbReference type="NCBI Taxonomy" id="936756"/>
    <lineage>
        <taxon>Bacteria</taxon>
        <taxon>Bacillati</taxon>
        <taxon>Actinomycetota</taxon>
        <taxon>Actinomycetes</taxon>
        <taxon>Kitasatosporales</taxon>
        <taxon>Streptomycetaceae</taxon>
        <taxon>Streptomyces</taxon>
    </lineage>
</organism>
<name>A0A117IV76_9ACTN</name>
<keyword evidence="7" id="KW-1133">Transmembrane helix</keyword>
<dbReference type="AlphaFoldDB" id="A0A117IV76"/>
<feature type="transmembrane region" description="Helical" evidence="7">
    <location>
        <begin position="394"/>
        <end position="415"/>
    </location>
</feature>
<proteinExistence type="inferred from homology"/>
<evidence type="ECO:0000256" key="6">
    <source>
        <dbReference type="SAM" id="MobiDB-lite"/>
    </source>
</evidence>
<dbReference type="PANTHER" id="PTHR43806">
    <property type="entry name" value="PEPTIDASE S8"/>
    <property type="match status" value="1"/>
</dbReference>
<dbReference type="STRING" id="936756.ATE80_20975"/>
<feature type="region of interest" description="Disordered" evidence="6">
    <location>
        <begin position="299"/>
        <end position="390"/>
    </location>
</feature>
<dbReference type="PRINTS" id="PR00723">
    <property type="entry name" value="SUBTILISIN"/>
</dbReference>
<dbReference type="InterPro" id="IPR036852">
    <property type="entry name" value="Peptidase_S8/S53_dom_sf"/>
</dbReference>
<keyword evidence="2 5" id="KW-0645">Protease</keyword>
<dbReference type="InterPro" id="IPR050131">
    <property type="entry name" value="Peptidase_S8_subtilisin-like"/>
</dbReference>
<feature type="compositionally biased region" description="Low complexity" evidence="6">
    <location>
        <begin position="348"/>
        <end position="369"/>
    </location>
</feature>
<reference evidence="10 11" key="1">
    <citation type="submission" date="2015-11" db="EMBL/GenBank/DDBJ databases">
        <title>Genome-wide analysis reveals the secondary metabolome in Streptomyces kanasensis ZX01.</title>
        <authorList>
            <person name="Zhang G."/>
            <person name="Han L."/>
            <person name="Feng J."/>
            <person name="Zhang X."/>
        </authorList>
    </citation>
    <scope>NUCLEOTIDE SEQUENCE [LARGE SCALE GENOMIC DNA]</scope>
    <source>
        <strain evidence="10 11">ZX01</strain>
    </source>
</reference>
<feature type="domain" description="Peptidase S8/S53" evidence="9">
    <location>
        <begin position="60"/>
        <end position="312"/>
    </location>
</feature>
<protein>
    <submittedName>
        <fullName evidence="10">Serine protease</fullName>
    </submittedName>
</protein>
<dbReference type="InterPro" id="IPR015500">
    <property type="entry name" value="Peptidase_S8_subtilisin-rel"/>
</dbReference>
<accession>A0A117IV76</accession>
<dbReference type="Proteomes" id="UP000054011">
    <property type="component" value="Unassembled WGS sequence"/>
</dbReference>
<evidence type="ECO:0000256" key="4">
    <source>
        <dbReference type="ARBA" id="ARBA00022825"/>
    </source>
</evidence>
<dbReference type="OrthoDB" id="9798386at2"/>
<dbReference type="PROSITE" id="PS51892">
    <property type="entry name" value="SUBTILASE"/>
    <property type="match status" value="1"/>
</dbReference>
<sequence length="421" mass="42768">MAAGKTTRARKRLTCSLALVGAWAVGFAGLAPSAAAADMRAEQWYLDAMHVDDIWKKSTGKGIKVAVVDSGINASTASLKGQVLEGVDVTKTDGKTDDYDGHGTTMAELIAGTGRDGGIQGLAPGAKVLPVRIGVKDSAYDKNAWDIEDAIRAAADTDARIISMSIGTEFKTDRMVKAAQYARSKGKLLFAATGNNGDKDNKRSYPAALPEVVGVTATTSEGVVAEFSQHGSYVDLAAPGKDIPGWCDAKFTQYCTGQQGTSHATAIASASAALIWSAHPDWTANQVLRVMFESAGKGEDWKGKVSSHAGHGVVRPNAHLTRGLGKPGDPGVSPLADENTAAAGGGSSASPAASASPGTSAPGSSQSPQDAPAPGSTVAGSSENAAKADDGMPLGLVLGGAAAVVVVAGGAFVLARRRRTP</sequence>
<evidence type="ECO:0000256" key="5">
    <source>
        <dbReference type="PROSITE-ProRule" id="PRU01240"/>
    </source>
</evidence>
<dbReference type="GO" id="GO:0006508">
    <property type="term" value="P:proteolysis"/>
    <property type="evidence" value="ECO:0007669"/>
    <property type="project" value="UniProtKB-KW"/>
</dbReference>
<evidence type="ECO:0000256" key="3">
    <source>
        <dbReference type="ARBA" id="ARBA00022801"/>
    </source>
</evidence>
<keyword evidence="11" id="KW-1185">Reference proteome</keyword>
<keyword evidence="4 5" id="KW-0720">Serine protease</keyword>
<evidence type="ECO:0000313" key="11">
    <source>
        <dbReference type="Proteomes" id="UP000054011"/>
    </source>
</evidence>